<organism evidence="1">
    <name type="scientific">Alexandrium monilatum</name>
    <dbReference type="NCBI Taxonomy" id="311494"/>
    <lineage>
        <taxon>Eukaryota</taxon>
        <taxon>Sar</taxon>
        <taxon>Alveolata</taxon>
        <taxon>Dinophyceae</taxon>
        <taxon>Gonyaulacales</taxon>
        <taxon>Pyrocystaceae</taxon>
        <taxon>Alexandrium</taxon>
    </lineage>
</organism>
<evidence type="ECO:0000313" key="1">
    <source>
        <dbReference type="EMBL" id="CAE4626938.1"/>
    </source>
</evidence>
<protein>
    <submittedName>
        <fullName evidence="1">Uncharacterized protein</fullName>
    </submittedName>
</protein>
<accession>A0A7S4VRK1</accession>
<dbReference type="EMBL" id="HBNR01058849">
    <property type="protein sequence ID" value="CAE4626938.1"/>
    <property type="molecule type" value="Transcribed_RNA"/>
</dbReference>
<dbReference type="AlphaFoldDB" id="A0A7S4VRK1"/>
<sequence>MDGGLRSTGAGVHDDDRLLAELLAEKSPMAVPRDLWYQERMDIQLPKDCPGSARHVLESLQLGMLLHSRRHEACIEHLARLEDEVGRLATLAITGEDQSGVRDQELQRLIVSLVRRAEEAALTCEALQASQGHLCRRVERLRQPLAPGGVHRMRREVGVLRSVVLQRAEAIQQLGRSLSMVEPAFGEPAMQECGQLQVEASELRDADERCGLQVAAVQGQIDALWRLVSRRSQEPEVLMGDP</sequence>
<proteinExistence type="predicted"/>
<name>A0A7S4VRK1_9DINO</name>
<gene>
    <name evidence="1" type="ORF">AMON00008_LOCUS41404</name>
</gene>
<reference evidence="1" key="1">
    <citation type="submission" date="2021-01" db="EMBL/GenBank/DDBJ databases">
        <authorList>
            <person name="Corre E."/>
            <person name="Pelletier E."/>
            <person name="Niang G."/>
            <person name="Scheremetjew M."/>
            <person name="Finn R."/>
            <person name="Kale V."/>
            <person name="Holt S."/>
            <person name="Cochrane G."/>
            <person name="Meng A."/>
            <person name="Brown T."/>
            <person name="Cohen L."/>
        </authorList>
    </citation>
    <scope>NUCLEOTIDE SEQUENCE</scope>
    <source>
        <strain evidence="1">CCMP3105</strain>
    </source>
</reference>